<feature type="domain" description="DUF58" evidence="2">
    <location>
        <begin position="195"/>
        <end position="368"/>
    </location>
</feature>
<accession>A0A919YLK8</accession>
<dbReference type="Pfam" id="PF01882">
    <property type="entry name" value="DUF58"/>
    <property type="match status" value="1"/>
</dbReference>
<dbReference type="InterPro" id="IPR002881">
    <property type="entry name" value="DUF58"/>
</dbReference>
<dbReference type="PANTHER" id="PTHR34351">
    <property type="entry name" value="SLR1927 PROTEIN-RELATED"/>
    <property type="match status" value="1"/>
</dbReference>
<evidence type="ECO:0000313" key="3">
    <source>
        <dbReference type="EMBL" id="GIO51603.1"/>
    </source>
</evidence>
<feature type="transmembrane region" description="Helical" evidence="1">
    <location>
        <begin position="5"/>
        <end position="24"/>
    </location>
</feature>
<name>A0A919YLK8_9BACL</name>
<organism evidence="3 4">
    <name type="scientific">Paenibacillus azoreducens</name>
    <dbReference type="NCBI Taxonomy" id="116718"/>
    <lineage>
        <taxon>Bacteria</taxon>
        <taxon>Bacillati</taxon>
        <taxon>Bacillota</taxon>
        <taxon>Bacilli</taxon>
        <taxon>Bacillales</taxon>
        <taxon>Paenibacillaceae</taxon>
        <taxon>Paenibacillus</taxon>
    </lineage>
</organism>
<keyword evidence="1" id="KW-0472">Membrane</keyword>
<gene>
    <name evidence="3" type="ORF">J34TS1_63680</name>
</gene>
<proteinExistence type="predicted"/>
<reference evidence="3 4" key="1">
    <citation type="submission" date="2021-03" db="EMBL/GenBank/DDBJ databases">
        <title>Antimicrobial resistance genes in bacteria isolated from Japanese honey, and their potential for conferring macrolide and lincosamide resistance in the American foulbrood pathogen Paenibacillus larvae.</title>
        <authorList>
            <person name="Okamoto M."/>
            <person name="Kumagai M."/>
            <person name="Kanamori H."/>
            <person name="Takamatsu D."/>
        </authorList>
    </citation>
    <scope>NUCLEOTIDE SEQUENCE [LARGE SCALE GENOMIC DNA]</scope>
    <source>
        <strain evidence="3 4">J34TS1</strain>
    </source>
</reference>
<comment type="caution">
    <text evidence="3">The sequence shown here is derived from an EMBL/GenBank/DDBJ whole genome shotgun (WGS) entry which is preliminary data.</text>
</comment>
<keyword evidence="1" id="KW-0812">Transmembrane</keyword>
<keyword evidence="4" id="KW-1185">Reference proteome</keyword>
<dbReference type="Proteomes" id="UP000682811">
    <property type="component" value="Unassembled WGS sequence"/>
</dbReference>
<evidence type="ECO:0000259" key="2">
    <source>
        <dbReference type="Pfam" id="PF01882"/>
    </source>
</evidence>
<protein>
    <recommendedName>
        <fullName evidence="2">DUF58 domain-containing protein</fullName>
    </recommendedName>
</protein>
<evidence type="ECO:0000313" key="4">
    <source>
        <dbReference type="Proteomes" id="UP000682811"/>
    </source>
</evidence>
<sequence>MKRRLAEWVTGAAVLGGLAAFYVWHGGAAALYILLLAGMVVLSGVLLQLLGPRRFSVERQLSQAVISAGEATMIQVQVEFSSWLPVPWLAVEDYYTGGRSRRVLFPWFRRKLSYSFELSNLPRGVYSFDACLLEWGGLFGWFKGERLQKSEGRLLVLPKPLPLGNALAVPKAASMAASGQPFQTAKQRRGVKGPEVREYMPSDPLNRIHWKSSAKRGKLQTLLPEEERNPSCLLILDRSFQGYTRSSGSEEEGRKRAEQAFEKAVSAAAAILGEMMRTGSRGKLIYGTGKGVINSAGADAGREEGAGGSDAYSRMLAELSPVTLAEGPALPMLLEESMKYLAPGTRVIIITGMMDNQTVDTAARLAARGVRADFYCTAIAEGQAGTEGRKTNGDGGTDSPLAAAIRLSASGAGIYAIEHDRAMRIGLAAGTLPSGEGAV</sequence>
<dbReference type="EMBL" id="BORT01000059">
    <property type="protein sequence ID" value="GIO51603.1"/>
    <property type="molecule type" value="Genomic_DNA"/>
</dbReference>
<keyword evidence="1" id="KW-1133">Transmembrane helix</keyword>
<dbReference type="PANTHER" id="PTHR34351:SF2">
    <property type="entry name" value="DUF58 DOMAIN-CONTAINING PROTEIN"/>
    <property type="match status" value="1"/>
</dbReference>
<evidence type="ECO:0000256" key="1">
    <source>
        <dbReference type="SAM" id="Phobius"/>
    </source>
</evidence>
<dbReference type="RefSeq" id="WP_212981575.1">
    <property type="nucleotide sequence ID" value="NZ_AP025343.1"/>
</dbReference>
<feature type="transmembrane region" description="Helical" evidence="1">
    <location>
        <begin position="30"/>
        <end position="50"/>
    </location>
</feature>
<dbReference type="AlphaFoldDB" id="A0A919YLK8"/>